<dbReference type="InterPro" id="IPR052509">
    <property type="entry name" value="Metal_resp_DNA-bind_regulator"/>
</dbReference>
<protein>
    <submittedName>
        <fullName evidence="3">DNA-binding PadR family transcriptional regulator</fullName>
    </submittedName>
</protein>
<organism evidence="3 4">
    <name type="scientific">Paenibacillus turicensis</name>
    <dbReference type="NCBI Taxonomy" id="160487"/>
    <lineage>
        <taxon>Bacteria</taxon>
        <taxon>Bacillati</taxon>
        <taxon>Bacillota</taxon>
        <taxon>Bacilli</taxon>
        <taxon>Bacillales</taxon>
        <taxon>Paenibacillaceae</taxon>
        <taxon>Paenibacillus</taxon>
    </lineage>
</organism>
<evidence type="ECO:0000313" key="3">
    <source>
        <dbReference type="EMBL" id="MBP1905038.1"/>
    </source>
</evidence>
<dbReference type="GO" id="GO:0003677">
    <property type="term" value="F:DNA binding"/>
    <property type="evidence" value="ECO:0007669"/>
    <property type="project" value="UniProtKB-KW"/>
</dbReference>
<dbReference type="Gene3D" id="1.10.10.10">
    <property type="entry name" value="Winged helix-like DNA-binding domain superfamily/Winged helix DNA-binding domain"/>
    <property type="match status" value="1"/>
</dbReference>
<comment type="caution">
    <text evidence="3">The sequence shown here is derived from an EMBL/GenBank/DDBJ whole genome shotgun (WGS) entry which is preliminary data.</text>
</comment>
<dbReference type="InterPro" id="IPR005149">
    <property type="entry name" value="Tscrpt_reg_PadR_N"/>
</dbReference>
<gene>
    <name evidence="3" type="ORF">J2Z32_001663</name>
</gene>
<keyword evidence="4" id="KW-1185">Reference proteome</keyword>
<evidence type="ECO:0000256" key="1">
    <source>
        <dbReference type="SAM" id="Coils"/>
    </source>
</evidence>
<accession>A0ABS4FRQ7</accession>
<dbReference type="EMBL" id="JAGGKG010000006">
    <property type="protein sequence ID" value="MBP1905038.1"/>
    <property type="molecule type" value="Genomic_DNA"/>
</dbReference>
<evidence type="ECO:0000259" key="2">
    <source>
        <dbReference type="Pfam" id="PF03551"/>
    </source>
</evidence>
<dbReference type="InterPro" id="IPR036390">
    <property type="entry name" value="WH_DNA-bd_sf"/>
</dbReference>
<dbReference type="InterPro" id="IPR036388">
    <property type="entry name" value="WH-like_DNA-bd_sf"/>
</dbReference>
<dbReference type="PANTHER" id="PTHR33169">
    <property type="entry name" value="PADR-FAMILY TRANSCRIPTIONAL REGULATOR"/>
    <property type="match status" value="1"/>
</dbReference>
<dbReference type="Proteomes" id="UP001519272">
    <property type="component" value="Unassembled WGS sequence"/>
</dbReference>
<evidence type="ECO:0000313" key="4">
    <source>
        <dbReference type="Proteomes" id="UP001519272"/>
    </source>
</evidence>
<keyword evidence="3" id="KW-0238">DNA-binding</keyword>
<sequence>MSGYDIGQTLLMTDAERWSGVLIGSIYHALKKMEQEGHIKIASIEQTGHRQKAIYEITDQGRAYLKSLVSETITGSNVAYPSSLYAALSFYQQLPREECIQALENHKNTLKQEFEAMKHGLEAKNKAMNNNVPPMVHLMMDHMLNVISQQQSFVQKAIDLLDSEN</sequence>
<feature type="coiled-coil region" evidence="1">
    <location>
        <begin position="100"/>
        <end position="131"/>
    </location>
</feature>
<keyword evidence="1" id="KW-0175">Coiled coil</keyword>
<proteinExistence type="predicted"/>
<dbReference type="Pfam" id="PF03551">
    <property type="entry name" value="PadR"/>
    <property type="match status" value="1"/>
</dbReference>
<dbReference type="SUPFAM" id="SSF46785">
    <property type="entry name" value="Winged helix' DNA-binding domain"/>
    <property type="match status" value="1"/>
</dbReference>
<reference evidence="3 4" key="1">
    <citation type="submission" date="2021-03" db="EMBL/GenBank/DDBJ databases">
        <title>Genomic Encyclopedia of Type Strains, Phase IV (KMG-IV): sequencing the most valuable type-strain genomes for metagenomic binning, comparative biology and taxonomic classification.</title>
        <authorList>
            <person name="Goeker M."/>
        </authorList>
    </citation>
    <scope>NUCLEOTIDE SEQUENCE [LARGE SCALE GENOMIC DNA]</scope>
    <source>
        <strain evidence="3 4">DSM 14349</strain>
    </source>
</reference>
<dbReference type="PANTHER" id="PTHR33169:SF14">
    <property type="entry name" value="TRANSCRIPTIONAL REGULATOR RV3488"/>
    <property type="match status" value="1"/>
</dbReference>
<feature type="domain" description="Transcription regulator PadR N-terminal" evidence="2">
    <location>
        <begin position="3"/>
        <end position="66"/>
    </location>
</feature>
<name>A0ABS4FRQ7_9BACL</name>